<dbReference type="InParanoid" id="A0A0P0W9X0"/>
<dbReference type="InterPro" id="IPR029061">
    <property type="entry name" value="THDP-binding"/>
</dbReference>
<evidence type="ECO:0000256" key="2">
    <source>
        <dbReference type="SAM" id="MobiDB-lite"/>
    </source>
</evidence>
<dbReference type="FunCoup" id="A0A0P0W9X0">
    <property type="interactions" value="2"/>
</dbReference>
<evidence type="ECO:0000259" key="3">
    <source>
        <dbReference type="Pfam" id="PF02776"/>
    </source>
</evidence>
<dbReference type="Pfam" id="PF02776">
    <property type="entry name" value="TPP_enzyme_N"/>
    <property type="match status" value="1"/>
</dbReference>
<evidence type="ECO:0000313" key="5">
    <source>
        <dbReference type="Proteomes" id="UP000059680"/>
    </source>
</evidence>
<evidence type="ECO:0000313" key="4">
    <source>
        <dbReference type="EMBL" id="BAS88947.1"/>
    </source>
</evidence>
<feature type="compositionally biased region" description="Low complexity" evidence="2">
    <location>
        <begin position="1"/>
        <end position="18"/>
    </location>
</feature>
<dbReference type="GO" id="GO:0009097">
    <property type="term" value="P:isoleucine biosynthetic process"/>
    <property type="evidence" value="ECO:0000318"/>
    <property type="project" value="GO_Central"/>
</dbReference>
<dbReference type="GO" id="GO:0009099">
    <property type="term" value="P:L-valine biosynthetic process"/>
    <property type="evidence" value="ECO:0000318"/>
    <property type="project" value="GO_Central"/>
</dbReference>
<protein>
    <submittedName>
        <fullName evidence="4">Os04g0389100 protein</fullName>
    </submittedName>
</protein>
<dbReference type="GO" id="GO:0003984">
    <property type="term" value="F:acetolactate synthase activity"/>
    <property type="evidence" value="ECO:0000318"/>
    <property type="project" value="GO_Central"/>
</dbReference>
<feature type="region of interest" description="Disordered" evidence="2">
    <location>
        <begin position="271"/>
        <end position="329"/>
    </location>
</feature>
<feature type="compositionally biased region" description="Pro residues" evidence="2">
    <location>
        <begin position="66"/>
        <end position="75"/>
    </location>
</feature>
<dbReference type="CDD" id="cd07035">
    <property type="entry name" value="TPP_PYR_POX_like"/>
    <property type="match status" value="1"/>
</dbReference>
<feature type="compositionally biased region" description="Basic and acidic residues" evidence="2">
    <location>
        <begin position="606"/>
        <end position="622"/>
    </location>
</feature>
<feature type="region of interest" description="Disordered" evidence="2">
    <location>
        <begin position="1"/>
        <end position="88"/>
    </location>
</feature>
<keyword evidence="5" id="KW-1185">Reference proteome</keyword>
<feature type="compositionally biased region" description="Basic residues" evidence="2">
    <location>
        <begin position="30"/>
        <end position="41"/>
    </location>
</feature>
<dbReference type="OMA" id="QGHYRRR"/>
<feature type="compositionally biased region" description="Basic and acidic residues" evidence="2">
    <location>
        <begin position="531"/>
        <end position="548"/>
    </location>
</feature>
<feature type="region of interest" description="Disordered" evidence="2">
    <location>
        <begin position="350"/>
        <end position="480"/>
    </location>
</feature>
<dbReference type="Gene3D" id="3.40.50.970">
    <property type="match status" value="1"/>
</dbReference>
<evidence type="ECO:0000256" key="1">
    <source>
        <dbReference type="ARBA" id="ARBA00007812"/>
    </source>
</evidence>
<name>A0A0P0W9X0_ORYSJ</name>
<feature type="compositionally biased region" description="Basic residues" evidence="2">
    <location>
        <begin position="161"/>
        <end position="186"/>
    </location>
</feature>
<feature type="compositionally biased region" description="Basic residues" evidence="2">
    <location>
        <begin position="501"/>
        <end position="530"/>
    </location>
</feature>
<dbReference type="PANTHER" id="PTHR18968">
    <property type="entry name" value="THIAMINE PYROPHOSPHATE ENZYMES"/>
    <property type="match status" value="1"/>
</dbReference>
<dbReference type="AlphaFoldDB" id="A0A0P0W9X0"/>
<dbReference type="SMR" id="A0A0P0W9X0"/>
<reference evidence="4 5" key="2">
    <citation type="journal article" date="2013" name="Plant Cell Physiol.">
        <title>Rice Annotation Project Database (RAP-DB): an integrative and interactive database for rice genomics.</title>
        <authorList>
            <person name="Sakai H."/>
            <person name="Lee S.S."/>
            <person name="Tanaka T."/>
            <person name="Numa H."/>
            <person name="Kim J."/>
            <person name="Kawahara Y."/>
            <person name="Wakimoto H."/>
            <person name="Yang C.C."/>
            <person name="Iwamoto M."/>
            <person name="Abe T."/>
            <person name="Yamada Y."/>
            <person name="Muto A."/>
            <person name="Inokuchi H."/>
            <person name="Ikemura T."/>
            <person name="Matsumoto T."/>
            <person name="Sasaki T."/>
            <person name="Itoh T."/>
        </authorList>
    </citation>
    <scope>NUCLEOTIDE SEQUENCE [LARGE SCALE GENOMIC DNA]</scope>
    <source>
        <strain evidence="5">cv. Nipponbare</strain>
    </source>
</reference>
<organism evidence="4 5">
    <name type="scientific">Oryza sativa subsp. japonica</name>
    <name type="common">Rice</name>
    <dbReference type="NCBI Taxonomy" id="39947"/>
    <lineage>
        <taxon>Eukaryota</taxon>
        <taxon>Viridiplantae</taxon>
        <taxon>Streptophyta</taxon>
        <taxon>Embryophyta</taxon>
        <taxon>Tracheophyta</taxon>
        <taxon>Spermatophyta</taxon>
        <taxon>Magnoliopsida</taxon>
        <taxon>Liliopsida</taxon>
        <taxon>Poales</taxon>
        <taxon>Poaceae</taxon>
        <taxon>BOP clade</taxon>
        <taxon>Oryzoideae</taxon>
        <taxon>Oryzeae</taxon>
        <taxon>Oryzinae</taxon>
        <taxon>Oryza</taxon>
        <taxon>Oryza sativa</taxon>
    </lineage>
</organism>
<feature type="compositionally biased region" description="Basic residues" evidence="2">
    <location>
        <begin position="280"/>
        <end position="310"/>
    </location>
</feature>
<dbReference type="PaxDb" id="39947-A0A0P0W9X0"/>
<feature type="compositionally biased region" description="Low complexity" evidence="2">
    <location>
        <begin position="47"/>
        <end position="65"/>
    </location>
</feature>
<proteinExistence type="inferred from homology"/>
<feature type="region of interest" description="Disordered" evidence="2">
    <location>
        <begin position="501"/>
        <end position="648"/>
    </location>
</feature>
<reference evidence="4 5" key="3">
    <citation type="journal article" date="2013" name="Rice">
        <title>Improvement of the Oryza sativa Nipponbare reference genome using next generation sequence and optical map data.</title>
        <authorList>
            <person name="Kawahara Y."/>
            <person name="de la Bastide M."/>
            <person name="Hamilton J.P."/>
            <person name="Kanamori H."/>
            <person name="McCombie W.R."/>
            <person name="Ouyang S."/>
            <person name="Schwartz D.C."/>
            <person name="Tanaka T."/>
            <person name="Wu J."/>
            <person name="Zhou S."/>
            <person name="Childs K.L."/>
            <person name="Davidson R.M."/>
            <person name="Lin H."/>
            <person name="Quesada-Ocampo L."/>
            <person name="Vaillancourt B."/>
            <person name="Sakai H."/>
            <person name="Lee S.S."/>
            <person name="Kim J."/>
            <person name="Numa H."/>
            <person name="Itoh T."/>
            <person name="Buell C.R."/>
            <person name="Matsumoto T."/>
        </authorList>
    </citation>
    <scope>NUCLEOTIDE SEQUENCE [LARGE SCALE GENOMIC DNA]</scope>
    <source>
        <strain evidence="5">cv. Nipponbare</strain>
    </source>
</reference>
<dbReference type="InterPro" id="IPR012001">
    <property type="entry name" value="Thiamin_PyroP_enz_TPP-bd_dom"/>
</dbReference>
<feature type="region of interest" description="Disordered" evidence="2">
    <location>
        <begin position="161"/>
        <end position="255"/>
    </location>
</feature>
<dbReference type="PANTHER" id="PTHR18968:SF13">
    <property type="entry name" value="ACETOLACTATE SYNTHASE CATALYTIC SUBUNIT, MITOCHONDRIAL"/>
    <property type="match status" value="1"/>
</dbReference>
<feature type="compositionally biased region" description="Basic and acidic residues" evidence="2">
    <location>
        <begin position="315"/>
        <end position="329"/>
    </location>
</feature>
<dbReference type="STRING" id="39947.A0A0P0W9X0"/>
<sequence length="663" mass="74273">MATTPASLAAAAAAATAAPEPRGIRPPRAPVHRLRLRHHATRVGCSTVSVSTRPATTTTTTTTRSQPPPPQPPQAAEPLQRRWGPTERRKGADILVEALGRCGVRDVFGYPGGASMEIHQALTRSPAIRNHLLRHEQGEAFAAVRVRALVGAAWRLRRHLRPGRHQPRVRARRRPPRLRPARRHHGAGPAPHDRHRRVPGDAHRRAHPLHHQAQLPSPRRRRHPPCHQRGLLPRHHRSPRPGARRHPQGHPAADGRAILGRADAPAGIHLPAAEAAVRQPARRSHPPRRRRRETRPLRRRRVLRVRRRAAALRGADGHPGDDHAHGHRELPQRRPALAADARDAWHCVRQLRRRQRRPPPRARRALRRPRHRQSRGVREQGQDRARRHRPVGAREEQAAARLHLRRRQARPAGHERHAGTTTAQEPRFQRVAVGAGEEEGRVPTGLQNVRRGDPAAVRHPGARRGDQRGSHRRHGRRAAPDVGDAALHLQEAQAVALVRRAGRHGLRPAGRRRRRGGQPGRHRGRHRRRRQPPDEHPGARHGPRREPAGEGDGAQQPAPGHGGAVGGQVLRRQPGAHLPRQSGGERRRRGVPGLRGDRRRLRHPGGPRDEEGRGPRRRRGDDGGAGAVLAGRRRASPGARAADDPQQWRFQGHYRRRWWSPDM</sequence>
<feature type="compositionally biased region" description="Basic residues" evidence="2">
    <location>
        <begin position="218"/>
        <end position="248"/>
    </location>
</feature>
<feature type="domain" description="Thiamine pyrophosphate enzyme N-terminal TPP-binding" evidence="3">
    <location>
        <begin position="90"/>
        <end position="145"/>
    </location>
</feature>
<feature type="compositionally biased region" description="Basic residues" evidence="2">
    <location>
        <begin position="350"/>
        <end position="375"/>
    </location>
</feature>
<dbReference type="SUPFAM" id="SSF52518">
    <property type="entry name" value="Thiamin diphosphate-binding fold (THDP-binding)"/>
    <property type="match status" value="1"/>
</dbReference>
<dbReference type="InterPro" id="IPR045229">
    <property type="entry name" value="TPP_enz"/>
</dbReference>
<dbReference type="Proteomes" id="UP000059680">
    <property type="component" value="Chromosome 4"/>
</dbReference>
<dbReference type="GO" id="GO:0050660">
    <property type="term" value="F:flavin adenine dinucleotide binding"/>
    <property type="evidence" value="ECO:0000318"/>
    <property type="project" value="GO_Central"/>
</dbReference>
<dbReference type="Gramene" id="Os04t0389100-00">
    <property type="protein sequence ID" value="Os04t0389100-00"/>
    <property type="gene ID" value="Os04g0389100"/>
</dbReference>
<dbReference type="eggNOG" id="KOG4166">
    <property type="taxonomic scope" value="Eukaryota"/>
</dbReference>
<dbReference type="GO" id="GO:0030976">
    <property type="term" value="F:thiamine pyrophosphate binding"/>
    <property type="evidence" value="ECO:0007669"/>
    <property type="project" value="InterPro"/>
</dbReference>
<accession>A0A0P0W9X0</accession>
<gene>
    <name evidence="4" type="ordered locus">Os04g0389100</name>
    <name evidence="4" type="ORF">OSNPB_040389100</name>
</gene>
<reference evidence="5" key="1">
    <citation type="journal article" date="2005" name="Nature">
        <title>The map-based sequence of the rice genome.</title>
        <authorList>
            <consortium name="International rice genome sequencing project (IRGSP)"/>
            <person name="Matsumoto T."/>
            <person name="Wu J."/>
            <person name="Kanamori H."/>
            <person name="Katayose Y."/>
            <person name="Fujisawa M."/>
            <person name="Namiki N."/>
            <person name="Mizuno H."/>
            <person name="Yamamoto K."/>
            <person name="Antonio B.A."/>
            <person name="Baba T."/>
            <person name="Sakata K."/>
            <person name="Nagamura Y."/>
            <person name="Aoki H."/>
            <person name="Arikawa K."/>
            <person name="Arita K."/>
            <person name="Bito T."/>
            <person name="Chiden Y."/>
            <person name="Fujitsuka N."/>
            <person name="Fukunaka R."/>
            <person name="Hamada M."/>
            <person name="Harada C."/>
            <person name="Hayashi A."/>
            <person name="Hijishita S."/>
            <person name="Honda M."/>
            <person name="Hosokawa S."/>
            <person name="Ichikawa Y."/>
            <person name="Idonuma A."/>
            <person name="Iijima M."/>
            <person name="Ikeda M."/>
            <person name="Ikeno M."/>
            <person name="Ito K."/>
            <person name="Ito S."/>
            <person name="Ito T."/>
            <person name="Ito Y."/>
            <person name="Ito Y."/>
            <person name="Iwabuchi A."/>
            <person name="Kamiya K."/>
            <person name="Karasawa W."/>
            <person name="Kurita K."/>
            <person name="Katagiri S."/>
            <person name="Kikuta A."/>
            <person name="Kobayashi H."/>
            <person name="Kobayashi N."/>
            <person name="Machita K."/>
            <person name="Maehara T."/>
            <person name="Masukawa M."/>
            <person name="Mizubayashi T."/>
            <person name="Mukai Y."/>
            <person name="Nagasaki H."/>
            <person name="Nagata Y."/>
            <person name="Naito S."/>
            <person name="Nakashima M."/>
            <person name="Nakama Y."/>
            <person name="Nakamichi Y."/>
            <person name="Nakamura M."/>
            <person name="Meguro A."/>
            <person name="Negishi M."/>
            <person name="Ohta I."/>
            <person name="Ohta T."/>
            <person name="Okamoto M."/>
            <person name="Ono N."/>
            <person name="Saji S."/>
            <person name="Sakaguchi M."/>
            <person name="Sakai K."/>
            <person name="Shibata M."/>
            <person name="Shimokawa T."/>
            <person name="Song J."/>
            <person name="Takazaki Y."/>
            <person name="Terasawa K."/>
            <person name="Tsugane M."/>
            <person name="Tsuji K."/>
            <person name="Ueda S."/>
            <person name="Waki K."/>
            <person name="Yamagata H."/>
            <person name="Yamamoto M."/>
            <person name="Yamamoto S."/>
            <person name="Yamane H."/>
            <person name="Yoshiki S."/>
            <person name="Yoshihara R."/>
            <person name="Yukawa K."/>
            <person name="Zhong H."/>
            <person name="Yano M."/>
            <person name="Yuan Q."/>
            <person name="Ouyang S."/>
            <person name="Liu J."/>
            <person name="Jones K.M."/>
            <person name="Gansberger K."/>
            <person name="Moffat K."/>
            <person name="Hill J."/>
            <person name="Bera J."/>
            <person name="Fadrosh D."/>
            <person name="Jin S."/>
            <person name="Johri S."/>
            <person name="Kim M."/>
            <person name="Overton L."/>
            <person name="Reardon M."/>
            <person name="Tsitrin T."/>
            <person name="Vuong H."/>
            <person name="Weaver B."/>
            <person name="Ciecko A."/>
            <person name="Tallon L."/>
            <person name="Jackson J."/>
            <person name="Pai G."/>
            <person name="Aken S.V."/>
            <person name="Utterback T."/>
            <person name="Reidmuller S."/>
            <person name="Feldblyum T."/>
            <person name="Hsiao J."/>
            <person name="Zismann V."/>
            <person name="Iobst S."/>
            <person name="de Vazeille A.R."/>
            <person name="Buell C.R."/>
            <person name="Ying K."/>
            <person name="Li Y."/>
            <person name="Lu T."/>
            <person name="Huang Y."/>
            <person name="Zhao Q."/>
            <person name="Feng Q."/>
            <person name="Zhang L."/>
            <person name="Zhu J."/>
            <person name="Weng Q."/>
            <person name="Mu J."/>
            <person name="Lu Y."/>
            <person name="Fan D."/>
            <person name="Liu Y."/>
            <person name="Guan J."/>
            <person name="Zhang Y."/>
            <person name="Yu S."/>
            <person name="Liu X."/>
            <person name="Zhang Y."/>
            <person name="Hong G."/>
            <person name="Han B."/>
            <person name="Choisne N."/>
            <person name="Demange N."/>
            <person name="Orjeda G."/>
            <person name="Samain S."/>
            <person name="Cattolico L."/>
            <person name="Pelletier E."/>
            <person name="Couloux A."/>
            <person name="Segurens B."/>
            <person name="Wincker P."/>
            <person name="D'Hont A."/>
            <person name="Scarpelli C."/>
            <person name="Weissenbach J."/>
            <person name="Salanoubat M."/>
            <person name="Quetier F."/>
            <person name="Yu Y."/>
            <person name="Kim H.R."/>
            <person name="Rambo T."/>
            <person name="Currie J."/>
            <person name="Collura K."/>
            <person name="Luo M."/>
            <person name="Yang T."/>
            <person name="Ammiraju J.S.S."/>
            <person name="Engler F."/>
            <person name="Soderlund C."/>
            <person name="Wing R.A."/>
            <person name="Palmer L.E."/>
            <person name="de la Bastide M."/>
            <person name="Spiegel L."/>
            <person name="Nascimento L."/>
            <person name="Zutavern T."/>
            <person name="O'Shaughnessy A."/>
            <person name="Dike S."/>
            <person name="Dedhia N."/>
            <person name="Preston R."/>
            <person name="Balija V."/>
            <person name="McCombie W.R."/>
            <person name="Chow T."/>
            <person name="Chen H."/>
            <person name="Chung M."/>
            <person name="Chen C."/>
            <person name="Shaw J."/>
            <person name="Wu H."/>
            <person name="Hsiao K."/>
            <person name="Chao Y."/>
            <person name="Chu M."/>
            <person name="Cheng C."/>
            <person name="Hour A."/>
            <person name="Lee P."/>
            <person name="Lin S."/>
            <person name="Lin Y."/>
            <person name="Liou J."/>
            <person name="Liu S."/>
            <person name="Hsing Y."/>
            <person name="Raghuvanshi S."/>
            <person name="Mohanty A."/>
            <person name="Bharti A.K."/>
            <person name="Gaur A."/>
            <person name="Gupta V."/>
            <person name="Kumar D."/>
            <person name="Ravi V."/>
            <person name="Vij S."/>
            <person name="Kapur A."/>
            <person name="Khurana P."/>
            <person name="Khurana P."/>
            <person name="Khurana J.P."/>
            <person name="Tyagi A.K."/>
            <person name="Gaikwad K."/>
            <person name="Singh A."/>
            <person name="Dalal V."/>
            <person name="Srivastava S."/>
            <person name="Dixit A."/>
            <person name="Pal A.K."/>
            <person name="Ghazi I.A."/>
            <person name="Yadav M."/>
            <person name="Pandit A."/>
            <person name="Bhargava A."/>
            <person name="Sureshbabu K."/>
            <person name="Batra K."/>
            <person name="Sharma T.R."/>
            <person name="Mohapatra T."/>
            <person name="Singh N.K."/>
            <person name="Messing J."/>
            <person name="Nelson A.B."/>
            <person name="Fuks G."/>
            <person name="Kavchok S."/>
            <person name="Keizer G."/>
            <person name="Linton E."/>
            <person name="Llaca V."/>
            <person name="Song R."/>
            <person name="Tanyolac B."/>
            <person name="Young S."/>
            <person name="Ho-Il K."/>
            <person name="Hahn J.H."/>
            <person name="Sangsakoo G."/>
            <person name="Vanavichit A."/>
            <person name="de Mattos Luiz.A.T."/>
            <person name="Zimmer P.D."/>
            <person name="Malone G."/>
            <person name="Dellagostin O."/>
            <person name="de Oliveira A.C."/>
            <person name="Bevan M."/>
            <person name="Bancroft I."/>
            <person name="Minx P."/>
            <person name="Cordum H."/>
            <person name="Wilson R."/>
            <person name="Cheng Z."/>
            <person name="Jin W."/>
            <person name="Jiang J."/>
            <person name="Leong S.A."/>
            <person name="Iwama H."/>
            <person name="Gojobori T."/>
            <person name="Itoh T."/>
            <person name="Niimura Y."/>
            <person name="Fujii Y."/>
            <person name="Habara T."/>
            <person name="Sakai H."/>
            <person name="Sato Y."/>
            <person name="Wilson G."/>
            <person name="Kumar K."/>
            <person name="McCouch S."/>
            <person name="Juretic N."/>
            <person name="Hoen D."/>
            <person name="Wright S."/>
            <person name="Bruskiewich R."/>
            <person name="Bureau T."/>
            <person name="Miyao A."/>
            <person name="Hirochika H."/>
            <person name="Nishikawa T."/>
            <person name="Kadowaki K."/>
            <person name="Sugiura M."/>
            <person name="Burr B."/>
            <person name="Sasaki T."/>
        </authorList>
    </citation>
    <scope>NUCLEOTIDE SEQUENCE [LARGE SCALE GENOMIC DNA]</scope>
    <source>
        <strain evidence="5">cv. Nipponbare</strain>
    </source>
</reference>
<dbReference type="EMBL" id="AP014960">
    <property type="protein sequence ID" value="BAS88947.1"/>
    <property type="molecule type" value="Genomic_DNA"/>
</dbReference>
<comment type="similarity">
    <text evidence="1">Belongs to the TPP enzyme family.</text>
</comment>
<feature type="non-terminal residue" evidence="4">
    <location>
        <position position="663"/>
    </location>
</feature>
<dbReference type="GO" id="GO:0005948">
    <property type="term" value="C:acetolactate synthase complex"/>
    <property type="evidence" value="ECO:0000318"/>
    <property type="project" value="GO_Central"/>
</dbReference>